<dbReference type="PANTHER" id="PTHR37984:SF11">
    <property type="entry name" value="INTEGRASE CATALYTIC DOMAIN-CONTAINING PROTEIN"/>
    <property type="match status" value="1"/>
</dbReference>
<evidence type="ECO:0000313" key="1">
    <source>
        <dbReference type="EMBL" id="PFX32928.1"/>
    </source>
</evidence>
<dbReference type="EMBL" id="LSMT01000017">
    <property type="protein sequence ID" value="PFX32928.1"/>
    <property type="molecule type" value="Genomic_DNA"/>
</dbReference>
<keyword evidence="2" id="KW-1185">Reference proteome</keyword>
<dbReference type="FunFam" id="3.30.70.270:FF:000063">
    <property type="entry name" value="Zinc knuckle domaincontaining protein"/>
    <property type="match status" value="1"/>
</dbReference>
<dbReference type="SUPFAM" id="SSF56672">
    <property type="entry name" value="DNA/RNA polymerases"/>
    <property type="match status" value="1"/>
</dbReference>
<dbReference type="InterPro" id="IPR043128">
    <property type="entry name" value="Rev_trsase/Diguanyl_cyclase"/>
</dbReference>
<gene>
    <name evidence="1" type="primary">Tf2-9</name>
    <name evidence="1" type="ORF">AWC38_SpisGene2155</name>
</gene>
<dbReference type="InterPro" id="IPR050951">
    <property type="entry name" value="Retrovirus_Pol_polyprotein"/>
</dbReference>
<dbReference type="InterPro" id="IPR043502">
    <property type="entry name" value="DNA/RNA_pol_sf"/>
</dbReference>
<sequence length="229" mass="25464">MGLNRGTQCFEKFTGCCEGHGIGKLKDFQLKIPIDPEVQAVAQPIRRVPYHVGDKLGDKQDELVKLDVIEKKVLSQVLQDCDGVHNILDDVIVHAPTEEGHDRRFENVVRLLSSMGLTLNRDKCQFKMSHLVFMGHVLSARGIGTADVKVKAVVDACEPTKVRGFLGLVNFIARFIPDLAAVSAPLRQLTKNGEPFVWEPEQQQSLDELKKRLSGAEALGFIDKNAQLR</sequence>
<organism evidence="1 2">
    <name type="scientific">Stylophora pistillata</name>
    <name type="common">Smooth cauliflower coral</name>
    <dbReference type="NCBI Taxonomy" id="50429"/>
    <lineage>
        <taxon>Eukaryota</taxon>
        <taxon>Metazoa</taxon>
        <taxon>Cnidaria</taxon>
        <taxon>Anthozoa</taxon>
        <taxon>Hexacorallia</taxon>
        <taxon>Scleractinia</taxon>
        <taxon>Astrocoeniina</taxon>
        <taxon>Pocilloporidae</taxon>
        <taxon>Stylophora</taxon>
    </lineage>
</organism>
<accession>A0A2B4SWL1</accession>
<dbReference type="Gene3D" id="3.30.70.270">
    <property type="match status" value="2"/>
</dbReference>
<dbReference type="PANTHER" id="PTHR37984">
    <property type="entry name" value="PROTEIN CBG26694"/>
    <property type="match status" value="1"/>
</dbReference>
<reference evidence="2" key="1">
    <citation type="journal article" date="2017" name="bioRxiv">
        <title>Comparative analysis of the genomes of Stylophora pistillata and Acropora digitifera provides evidence for extensive differences between species of corals.</title>
        <authorList>
            <person name="Voolstra C.R."/>
            <person name="Li Y."/>
            <person name="Liew Y.J."/>
            <person name="Baumgarten S."/>
            <person name="Zoccola D."/>
            <person name="Flot J.-F."/>
            <person name="Tambutte S."/>
            <person name="Allemand D."/>
            <person name="Aranda M."/>
        </authorList>
    </citation>
    <scope>NUCLEOTIDE SEQUENCE [LARGE SCALE GENOMIC DNA]</scope>
</reference>
<dbReference type="AlphaFoldDB" id="A0A2B4SWL1"/>
<dbReference type="STRING" id="50429.A0A2B4SWL1"/>
<name>A0A2B4SWL1_STYPI</name>
<proteinExistence type="predicted"/>
<protein>
    <submittedName>
        <fullName evidence="1">Transposon Tf2-9 polyprotein</fullName>
    </submittedName>
</protein>
<comment type="caution">
    <text evidence="1">The sequence shown here is derived from an EMBL/GenBank/DDBJ whole genome shotgun (WGS) entry which is preliminary data.</text>
</comment>
<dbReference type="Proteomes" id="UP000225706">
    <property type="component" value="Unassembled WGS sequence"/>
</dbReference>
<evidence type="ECO:0000313" key="2">
    <source>
        <dbReference type="Proteomes" id="UP000225706"/>
    </source>
</evidence>